<dbReference type="GO" id="GO:0005737">
    <property type="term" value="C:cytoplasm"/>
    <property type="evidence" value="ECO:0007669"/>
    <property type="project" value="TreeGrafter"/>
</dbReference>
<evidence type="ECO:0000256" key="6">
    <source>
        <dbReference type="ARBA" id="ARBA00023002"/>
    </source>
</evidence>
<accession>A0A5E6MI24</accession>
<proteinExistence type="inferred from homology"/>
<dbReference type="PANTHER" id="PTHR42940">
    <property type="entry name" value="ALCOHOL DEHYDROGENASE 1-RELATED"/>
    <property type="match status" value="1"/>
</dbReference>
<keyword evidence="4" id="KW-0479">Metal-binding</keyword>
<dbReference type="EC" id="1.1.1.1" evidence="3"/>
<gene>
    <name evidence="8" type="primary">adhP</name>
    <name evidence="8" type="ORF">MAMT_00731</name>
</gene>
<dbReference type="InterPro" id="IPR013154">
    <property type="entry name" value="ADH-like_N"/>
</dbReference>
<comment type="similarity">
    <text evidence="2">Belongs to the zinc-containing alcohol dehydrogenase family.</text>
</comment>
<keyword evidence="6 8" id="KW-0560">Oxidoreductase</keyword>
<dbReference type="InterPro" id="IPR011032">
    <property type="entry name" value="GroES-like_sf"/>
</dbReference>
<evidence type="ECO:0000313" key="9">
    <source>
        <dbReference type="Proteomes" id="UP000334923"/>
    </source>
</evidence>
<dbReference type="RefSeq" id="WP_142659650.1">
    <property type="nucleotide sequence ID" value="NZ_CABFVA020000026.1"/>
</dbReference>
<dbReference type="InterPro" id="IPR014187">
    <property type="entry name" value="ADH_Zn_typ-2"/>
</dbReference>
<dbReference type="Proteomes" id="UP000334923">
    <property type="component" value="Unassembled WGS sequence"/>
</dbReference>
<dbReference type="GO" id="GO:0004022">
    <property type="term" value="F:alcohol dehydrogenase (NAD+) activity"/>
    <property type="evidence" value="ECO:0007669"/>
    <property type="project" value="UniProtKB-EC"/>
</dbReference>
<evidence type="ECO:0000256" key="4">
    <source>
        <dbReference type="ARBA" id="ARBA00022723"/>
    </source>
</evidence>
<feature type="domain" description="Enoyl reductase (ER)" evidence="7">
    <location>
        <begin position="10"/>
        <end position="325"/>
    </location>
</feature>
<evidence type="ECO:0000313" key="8">
    <source>
        <dbReference type="EMBL" id="VVM05695.1"/>
    </source>
</evidence>
<dbReference type="InterPro" id="IPR020843">
    <property type="entry name" value="ER"/>
</dbReference>
<dbReference type="NCBIfam" id="TIGR02822">
    <property type="entry name" value="adh_fam_2"/>
    <property type="match status" value="1"/>
</dbReference>
<evidence type="ECO:0000256" key="3">
    <source>
        <dbReference type="ARBA" id="ARBA00013190"/>
    </source>
</evidence>
<dbReference type="SUPFAM" id="SSF50129">
    <property type="entry name" value="GroES-like"/>
    <property type="match status" value="1"/>
</dbReference>
<evidence type="ECO:0000256" key="5">
    <source>
        <dbReference type="ARBA" id="ARBA00022833"/>
    </source>
</evidence>
<dbReference type="Gene3D" id="3.90.180.10">
    <property type="entry name" value="Medium-chain alcohol dehydrogenases, catalytic domain"/>
    <property type="match status" value="1"/>
</dbReference>
<dbReference type="SUPFAM" id="SSF51735">
    <property type="entry name" value="NAD(P)-binding Rossmann-fold domains"/>
    <property type="match status" value="1"/>
</dbReference>
<dbReference type="PANTHER" id="PTHR42940:SF8">
    <property type="entry name" value="VACUOLAR PROTEIN SORTING-ASSOCIATED PROTEIN 11"/>
    <property type="match status" value="1"/>
</dbReference>
<dbReference type="InterPro" id="IPR036291">
    <property type="entry name" value="NAD(P)-bd_dom_sf"/>
</dbReference>
<keyword evidence="9" id="KW-1185">Reference proteome</keyword>
<dbReference type="AlphaFoldDB" id="A0A5E6MI24"/>
<dbReference type="Gene3D" id="3.40.50.720">
    <property type="entry name" value="NAD(P)-binding Rossmann-like Domain"/>
    <property type="match status" value="1"/>
</dbReference>
<name>A0A5E6MI24_9BACT</name>
<dbReference type="GO" id="GO:0008270">
    <property type="term" value="F:zinc ion binding"/>
    <property type="evidence" value="ECO:0007669"/>
    <property type="project" value="InterPro"/>
</dbReference>
<evidence type="ECO:0000256" key="2">
    <source>
        <dbReference type="ARBA" id="ARBA00008072"/>
    </source>
</evidence>
<dbReference type="PROSITE" id="PS00059">
    <property type="entry name" value="ADH_ZINC"/>
    <property type="match status" value="1"/>
</dbReference>
<keyword evidence="5" id="KW-0862">Zinc</keyword>
<protein>
    <recommendedName>
        <fullName evidence="3">alcohol dehydrogenase</fullName>
        <ecNumber evidence="3">1.1.1.1</ecNumber>
    </recommendedName>
</protein>
<reference evidence="8 9" key="1">
    <citation type="submission" date="2019-09" db="EMBL/GenBank/DDBJ databases">
        <authorList>
            <person name="Cremers G."/>
        </authorList>
    </citation>
    <scope>NUCLEOTIDE SEQUENCE [LARGE SCALE GENOMIC DNA]</scope>
    <source>
        <strain evidence="8">4A</strain>
    </source>
</reference>
<dbReference type="InterPro" id="IPR002328">
    <property type="entry name" value="ADH_Zn_CS"/>
</dbReference>
<dbReference type="SMART" id="SM00829">
    <property type="entry name" value="PKS_ER"/>
    <property type="match status" value="1"/>
</dbReference>
<comment type="cofactor">
    <cofactor evidence="1">
        <name>Zn(2+)</name>
        <dbReference type="ChEBI" id="CHEBI:29105"/>
    </cofactor>
</comment>
<dbReference type="OrthoDB" id="9806940at2"/>
<dbReference type="CDD" id="cd08298">
    <property type="entry name" value="CAD2"/>
    <property type="match status" value="1"/>
</dbReference>
<dbReference type="Pfam" id="PF08240">
    <property type="entry name" value="ADH_N"/>
    <property type="match status" value="1"/>
</dbReference>
<dbReference type="EMBL" id="CABFVA020000026">
    <property type="protein sequence ID" value="VVM05695.1"/>
    <property type="molecule type" value="Genomic_DNA"/>
</dbReference>
<evidence type="ECO:0000256" key="1">
    <source>
        <dbReference type="ARBA" id="ARBA00001947"/>
    </source>
</evidence>
<organism evidence="8 9">
    <name type="scientific">Methylacidimicrobium tartarophylax</name>
    <dbReference type="NCBI Taxonomy" id="1041768"/>
    <lineage>
        <taxon>Bacteria</taxon>
        <taxon>Pseudomonadati</taxon>
        <taxon>Verrucomicrobiota</taxon>
        <taxon>Methylacidimicrobium</taxon>
    </lineage>
</organism>
<evidence type="ECO:0000259" key="7">
    <source>
        <dbReference type="SMART" id="SM00829"/>
    </source>
</evidence>
<sequence>MKAMVWDGPGKALVERSLPTPEPGEGEILVKVSACGICRTDLHVVDGELPEPKLPLIPGHEVVGNVVRPGPGAKRFAIGQRVGIPWLGKTCGHCRFCRSGRENLCEDPEFTGYTRNGGYAEYLVADERFAFSLPPAYSDGEAAPLLCAGLIGYRSYRQAESGEKLGFYGFGAAAHLLVQLAVAQGKEVYAFTRPGDVAAQTLARELGAVWTGASTEAPPVPLDAAILFAPVGELIPAALRVLDRGGKVVCAGIHMSDIPSFPYHLLWEERQIASIANLTRQDGEEFFSLAARVHFCTHIHSYPLSQANEALGALREGRFAGAAVLFPDS</sequence>